<organism evidence="10 11">
    <name type="scientific">Punica granatum</name>
    <name type="common">Pomegranate</name>
    <dbReference type="NCBI Taxonomy" id="22663"/>
    <lineage>
        <taxon>Eukaryota</taxon>
        <taxon>Viridiplantae</taxon>
        <taxon>Streptophyta</taxon>
        <taxon>Embryophyta</taxon>
        <taxon>Tracheophyta</taxon>
        <taxon>Spermatophyta</taxon>
        <taxon>Magnoliopsida</taxon>
        <taxon>eudicotyledons</taxon>
        <taxon>Gunneridae</taxon>
        <taxon>Pentapetalae</taxon>
        <taxon>rosids</taxon>
        <taxon>malvids</taxon>
        <taxon>Myrtales</taxon>
        <taxon>Lythraceae</taxon>
        <taxon>Punica</taxon>
    </lineage>
</organism>
<dbReference type="Proteomes" id="UP000233551">
    <property type="component" value="Unassembled WGS sequence"/>
</dbReference>
<evidence type="ECO:0000256" key="2">
    <source>
        <dbReference type="ARBA" id="ARBA00022448"/>
    </source>
</evidence>
<comment type="subcellular location">
    <subcellularLocation>
        <location evidence="1">Cell membrane</location>
        <topology evidence="1">Multi-pass membrane protein</topology>
    </subcellularLocation>
</comment>
<evidence type="ECO:0000256" key="7">
    <source>
        <dbReference type="ARBA" id="ARBA00023065"/>
    </source>
</evidence>
<dbReference type="AlphaFoldDB" id="A0A2I0IW77"/>
<keyword evidence="9" id="KW-0407">Ion channel</keyword>
<reference evidence="10 11" key="1">
    <citation type="submission" date="2017-11" db="EMBL/GenBank/DDBJ databases">
        <title>De-novo sequencing of pomegranate (Punica granatum L.) genome.</title>
        <authorList>
            <person name="Akparov Z."/>
            <person name="Amiraslanov A."/>
            <person name="Hajiyeva S."/>
            <person name="Abbasov M."/>
            <person name="Kaur K."/>
            <person name="Hamwieh A."/>
            <person name="Solovyev V."/>
            <person name="Salamov A."/>
            <person name="Braich B."/>
            <person name="Kosarev P."/>
            <person name="Mahmoud A."/>
            <person name="Hajiyev E."/>
            <person name="Babayeva S."/>
            <person name="Izzatullayeva V."/>
            <person name="Mammadov A."/>
            <person name="Mammadov A."/>
            <person name="Sharifova S."/>
            <person name="Ojaghi J."/>
            <person name="Eynullazada K."/>
            <person name="Bayramov B."/>
            <person name="Abdulazimova A."/>
            <person name="Shahmuradov I."/>
        </authorList>
    </citation>
    <scope>NUCLEOTIDE SEQUENCE [LARGE SCALE GENOMIC DNA]</scope>
    <source>
        <strain evidence="11">cv. AG2017</strain>
        <tissue evidence="10">Leaf</tissue>
    </source>
</reference>
<evidence type="ECO:0000256" key="5">
    <source>
        <dbReference type="ARBA" id="ARBA00022882"/>
    </source>
</evidence>
<dbReference type="GO" id="GO:0034702">
    <property type="term" value="C:monoatomic ion channel complex"/>
    <property type="evidence" value="ECO:0007669"/>
    <property type="project" value="UniProtKB-KW"/>
</dbReference>
<evidence type="ECO:0000313" key="11">
    <source>
        <dbReference type="Proteomes" id="UP000233551"/>
    </source>
</evidence>
<protein>
    <submittedName>
        <fullName evidence="10">Uncharacterized protein</fullName>
    </submittedName>
</protein>
<dbReference type="GO" id="GO:0030171">
    <property type="term" value="F:voltage-gated proton channel activity"/>
    <property type="evidence" value="ECO:0007669"/>
    <property type="project" value="InterPro"/>
</dbReference>
<keyword evidence="6" id="KW-1133">Transmembrane helix</keyword>
<dbReference type="InterPro" id="IPR027359">
    <property type="entry name" value="Volt_channel_dom_sf"/>
</dbReference>
<evidence type="ECO:0000256" key="4">
    <source>
        <dbReference type="ARBA" id="ARBA00022692"/>
    </source>
</evidence>
<evidence type="ECO:0000256" key="8">
    <source>
        <dbReference type="ARBA" id="ARBA00023136"/>
    </source>
</evidence>
<comment type="caution">
    <text evidence="10">The sequence shown here is derived from an EMBL/GenBank/DDBJ whole genome shotgun (WGS) entry which is preliminary data.</text>
</comment>
<evidence type="ECO:0000256" key="9">
    <source>
        <dbReference type="ARBA" id="ARBA00023303"/>
    </source>
</evidence>
<keyword evidence="11" id="KW-1185">Reference proteome</keyword>
<dbReference type="Gene3D" id="1.20.120.350">
    <property type="entry name" value="Voltage-gated potassium channels. Chain C"/>
    <property type="match status" value="1"/>
</dbReference>
<dbReference type="STRING" id="22663.A0A2I0IW77"/>
<gene>
    <name evidence="10" type="ORF">CRG98_031596</name>
</gene>
<keyword evidence="7" id="KW-0406">Ion transport</keyword>
<dbReference type="EMBL" id="PGOL01002441">
    <property type="protein sequence ID" value="PKI48003.1"/>
    <property type="molecule type" value="Genomic_DNA"/>
</dbReference>
<dbReference type="PANTHER" id="PTHR46480:SF1">
    <property type="entry name" value="VOLTAGE-GATED HYDROGEN CHANNEL 1"/>
    <property type="match status" value="1"/>
</dbReference>
<accession>A0A2I0IW77</accession>
<evidence type="ECO:0000313" key="10">
    <source>
        <dbReference type="EMBL" id="PKI48003.1"/>
    </source>
</evidence>
<dbReference type="InterPro" id="IPR031846">
    <property type="entry name" value="Hvcn1"/>
</dbReference>
<evidence type="ECO:0000256" key="3">
    <source>
        <dbReference type="ARBA" id="ARBA00022475"/>
    </source>
</evidence>
<keyword evidence="4" id="KW-0812">Transmembrane</keyword>
<keyword evidence="5" id="KW-0851">Voltage-gated channel</keyword>
<evidence type="ECO:0000256" key="1">
    <source>
        <dbReference type="ARBA" id="ARBA00004651"/>
    </source>
</evidence>
<evidence type="ECO:0000256" key="6">
    <source>
        <dbReference type="ARBA" id="ARBA00022989"/>
    </source>
</evidence>
<dbReference type="PANTHER" id="PTHR46480">
    <property type="entry name" value="F20B24.22"/>
    <property type="match status" value="1"/>
</dbReference>
<sequence>MNSSNFVNGSSSSPPHDQEQPPSLIATNPVSIELIESSVAKLIRKWNRRKRWQLLFSSSTTGESPPQALNAAAPWRNTLVQFLESNPVHIVSILLLVSDVVLTTLELSSSFLSDCTAKRDRVEDLWYHRVGISILCVLLGKSLGLALALGASFFTRPGYIVDGSVLIGAIFMETFLEGKGGGLLVMVSLWRVLRLVESAFELSDDAIEAQIKEILLQLESLREDRRLTATS</sequence>
<keyword evidence="2" id="KW-0813">Transport</keyword>
<proteinExistence type="predicted"/>
<keyword evidence="8" id="KW-0472">Membrane</keyword>
<dbReference type="GO" id="GO:0005886">
    <property type="term" value="C:plasma membrane"/>
    <property type="evidence" value="ECO:0007669"/>
    <property type="project" value="UniProtKB-SubCell"/>
</dbReference>
<dbReference type="OrthoDB" id="427456at2759"/>
<name>A0A2I0IW77_PUNGR</name>
<dbReference type="GeneID" id="116194422"/>
<keyword evidence="3" id="KW-1003">Cell membrane</keyword>